<evidence type="ECO:0000256" key="2">
    <source>
        <dbReference type="SAM" id="SignalP"/>
    </source>
</evidence>
<organism evidence="3 4">
    <name type="scientific">Malus baccata</name>
    <name type="common">Siberian crab apple</name>
    <name type="synonym">Pyrus baccata</name>
    <dbReference type="NCBI Taxonomy" id="106549"/>
    <lineage>
        <taxon>Eukaryota</taxon>
        <taxon>Viridiplantae</taxon>
        <taxon>Streptophyta</taxon>
        <taxon>Embryophyta</taxon>
        <taxon>Tracheophyta</taxon>
        <taxon>Spermatophyta</taxon>
        <taxon>Magnoliopsida</taxon>
        <taxon>eudicotyledons</taxon>
        <taxon>Gunneridae</taxon>
        <taxon>Pentapetalae</taxon>
        <taxon>rosids</taxon>
        <taxon>fabids</taxon>
        <taxon>Rosales</taxon>
        <taxon>Rosaceae</taxon>
        <taxon>Amygdaloideae</taxon>
        <taxon>Maleae</taxon>
        <taxon>Malus</taxon>
    </lineage>
</organism>
<accession>A0A540KMT8</accession>
<proteinExistence type="predicted"/>
<sequence>MVIKMQYGWKHPAVLISMVLLTAYVVGPAHGDDTPGAPGEGKCGSCAPSPPSPVQSPPPPPPPSPCPPPPPKSQPPSPKKPPSPKNPPSPYSPGGGQYPPGQYPPPPPSSLVYITGPPGQLYPIDRNINSASRSSVNALPVLLGLLGILAFW</sequence>
<feature type="compositionally biased region" description="Pro residues" evidence="1">
    <location>
        <begin position="48"/>
        <end position="91"/>
    </location>
</feature>
<feature type="signal peptide" evidence="2">
    <location>
        <begin position="1"/>
        <end position="31"/>
    </location>
</feature>
<dbReference type="STRING" id="106549.A0A540KMT8"/>
<reference evidence="3 4" key="1">
    <citation type="journal article" date="2019" name="G3 (Bethesda)">
        <title>Sequencing of a Wild Apple (Malus baccata) Genome Unravels the Differences Between Cultivated and Wild Apple Species Regarding Disease Resistance and Cold Tolerance.</title>
        <authorList>
            <person name="Chen X."/>
        </authorList>
    </citation>
    <scope>NUCLEOTIDE SEQUENCE [LARGE SCALE GENOMIC DNA]</scope>
    <source>
        <strain evidence="4">cv. Shandingzi</strain>
        <tissue evidence="3">Leaves</tissue>
    </source>
</reference>
<dbReference type="Proteomes" id="UP000315295">
    <property type="component" value="Unassembled WGS sequence"/>
</dbReference>
<protein>
    <submittedName>
        <fullName evidence="3">Uncharacterized protein</fullName>
    </submittedName>
</protein>
<feature type="region of interest" description="Disordered" evidence="1">
    <location>
        <begin position="34"/>
        <end position="114"/>
    </location>
</feature>
<keyword evidence="4" id="KW-1185">Reference proteome</keyword>
<gene>
    <name evidence="3" type="ORF">C1H46_038924</name>
</gene>
<evidence type="ECO:0000256" key="1">
    <source>
        <dbReference type="SAM" id="MobiDB-lite"/>
    </source>
</evidence>
<dbReference type="PANTHER" id="PTHR35094:SF1">
    <property type="entry name" value="PROTEIN, PUTATIVE-RELATED"/>
    <property type="match status" value="1"/>
</dbReference>
<feature type="chain" id="PRO_5022148107" evidence="2">
    <location>
        <begin position="32"/>
        <end position="152"/>
    </location>
</feature>
<dbReference type="PANTHER" id="PTHR35094">
    <property type="entry name" value="LEUCINE-RICH REPEAT EXTENSIN-LIKE PROTEIN 2"/>
    <property type="match status" value="1"/>
</dbReference>
<evidence type="ECO:0000313" key="4">
    <source>
        <dbReference type="Proteomes" id="UP000315295"/>
    </source>
</evidence>
<comment type="caution">
    <text evidence="3">The sequence shown here is derived from an EMBL/GenBank/DDBJ whole genome shotgun (WGS) entry which is preliminary data.</text>
</comment>
<evidence type="ECO:0000313" key="3">
    <source>
        <dbReference type="EMBL" id="TQD75528.1"/>
    </source>
</evidence>
<dbReference type="PRINTS" id="PR01217">
    <property type="entry name" value="PRICHEXTENSN"/>
</dbReference>
<dbReference type="AlphaFoldDB" id="A0A540KMT8"/>
<keyword evidence="2" id="KW-0732">Signal</keyword>
<dbReference type="EMBL" id="VIEB01001091">
    <property type="protein sequence ID" value="TQD75528.1"/>
    <property type="molecule type" value="Genomic_DNA"/>
</dbReference>
<name>A0A540KMT8_MALBA</name>